<organism evidence="2 3">
    <name type="scientific">Streptomyces klenkii</name>
    <dbReference type="NCBI Taxonomy" id="1420899"/>
    <lineage>
        <taxon>Bacteria</taxon>
        <taxon>Bacillati</taxon>
        <taxon>Actinomycetota</taxon>
        <taxon>Actinomycetes</taxon>
        <taxon>Kitasatosporales</taxon>
        <taxon>Streptomycetaceae</taxon>
        <taxon>Streptomyces</taxon>
    </lineage>
</organism>
<name>A0A3B0AHG5_9ACTN</name>
<feature type="chain" id="PRO_5017401568" evidence="1">
    <location>
        <begin position="35"/>
        <end position="375"/>
    </location>
</feature>
<gene>
    <name evidence="2" type="ORF">D7231_33970</name>
</gene>
<proteinExistence type="predicted"/>
<evidence type="ECO:0000313" key="3">
    <source>
        <dbReference type="Proteomes" id="UP000270343"/>
    </source>
</evidence>
<protein>
    <submittedName>
        <fullName evidence="2">Uncharacterized protein</fullName>
    </submittedName>
</protein>
<dbReference type="Pfam" id="PF03318">
    <property type="entry name" value="ETX_MTX2"/>
    <property type="match status" value="1"/>
</dbReference>
<dbReference type="CDD" id="cd20223">
    <property type="entry name" value="PFM_epsilon-toxin-like"/>
    <property type="match status" value="1"/>
</dbReference>
<dbReference type="Gene3D" id="2.170.15.10">
    <property type="entry name" value="Proaerolysin, chain A, domain 3"/>
    <property type="match status" value="1"/>
</dbReference>
<sequence length="375" mass="39708">MRLHISKKSMACFSAAAAMTATMAVVAVPGNAYADTRPPAPATLDEALNDMVRYGDPAAWAAKQADHEQHWGSPQPYGLVCTRAGCRWAHMGALYDGIGNDASQVTFGNLEVTPAGSPTVKSVERGVEISEELSTTLTNPGDETLMMTSAPMTKTYHNSVTSQVTQQVSTGNTVSAELKVGPLINLGDSLSTTYTWGTSKETTSGEDVEVTIPSQTIPVPPHSSRKVHGTMTRTVRTGKVNLTGDLNGRFTQCVHSSLQKDDGSWLTVWGPGYKDGNKDCKTYSVFDLAVAASHGDTYGNLPQGFGISGHHSVSVPGVGTYETHTGADVAVTVDRPVPLPGWTQATPQAAGRIGHAYSIPLDITSKAVHTWVTTH</sequence>
<dbReference type="OrthoDB" id="5196096at2"/>
<dbReference type="Proteomes" id="UP000270343">
    <property type="component" value="Unassembled WGS sequence"/>
</dbReference>
<keyword evidence="3" id="KW-1185">Reference proteome</keyword>
<dbReference type="RefSeq" id="WP_120760103.1">
    <property type="nucleotide sequence ID" value="NZ_RBAM01000038.1"/>
</dbReference>
<dbReference type="InterPro" id="IPR004991">
    <property type="entry name" value="Aerolysin-like"/>
</dbReference>
<accession>A0A3B0AHG5</accession>
<dbReference type="SUPFAM" id="SSF56973">
    <property type="entry name" value="Aerolisin/ETX pore-forming domain"/>
    <property type="match status" value="1"/>
</dbReference>
<dbReference type="AlphaFoldDB" id="A0A3B0AHG5"/>
<evidence type="ECO:0000313" key="2">
    <source>
        <dbReference type="EMBL" id="RKN59684.1"/>
    </source>
</evidence>
<keyword evidence="1" id="KW-0732">Signal</keyword>
<reference evidence="2 3" key="1">
    <citation type="journal article" date="2015" name="Antonie Van Leeuwenhoek">
        <title>Streptomyces klenkii sp. nov., isolated from deep marine sediment.</title>
        <authorList>
            <person name="Veyisoglu A."/>
            <person name="Sahin N."/>
        </authorList>
    </citation>
    <scope>NUCLEOTIDE SEQUENCE [LARGE SCALE GENOMIC DNA]</scope>
    <source>
        <strain evidence="2 3">KCTC 29202</strain>
    </source>
</reference>
<feature type="signal peptide" evidence="1">
    <location>
        <begin position="1"/>
        <end position="34"/>
    </location>
</feature>
<dbReference type="EMBL" id="RBAM01000038">
    <property type="protein sequence ID" value="RKN59684.1"/>
    <property type="molecule type" value="Genomic_DNA"/>
</dbReference>
<evidence type="ECO:0000256" key="1">
    <source>
        <dbReference type="SAM" id="SignalP"/>
    </source>
</evidence>
<comment type="caution">
    <text evidence="2">The sequence shown here is derived from an EMBL/GenBank/DDBJ whole genome shotgun (WGS) entry which is preliminary data.</text>
</comment>